<dbReference type="SUPFAM" id="SSF49785">
    <property type="entry name" value="Galactose-binding domain-like"/>
    <property type="match status" value="1"/>
</dbReference>
<dbReference type="GO" id="GO:0001868">
    <property type="term" value="P:regulation of complement activation, lectin pathway"/>
    <property type="evidence" value="ECO:0007669"/>
    <property type="project" value="UniProtKB-ARBA"/>
</dbReference>
<evidence type="ECO:0000256" key="8">
    <source>
        <dbReference type="SAM" id="SignalP"/>
    </source>
</evidence>
<sequence length="247" mass="26927">MTGSMQRLACKAVILLLLAVATREELNVALGRPAYQTTDWGDVSPAGLAVDGDRNGDFGAKSCASTAGSKGTKQWWAVDLGRQTPVLKVTISNRIDCCVDRLHDFTVGLTNILPTRTTGPDQSIHRVCLVYTGIFPPAVKTLVCDQIVSGRYLFVQINSFREETLTLCEVEVYLTAIATGFREFGDCAVFTDHDKNSCAEVTSSDTPLDFVLKANISQSENATGVRITLRNGDCDDSKQVMIVVYKY</sequence>
<keyword evidence="7" id="KW-1015">Disulfide bond</keyword>
<evidence type="ECO:0000256" key="3">
    <source>
        <dbReference type="ARBA" id="ARBA00011233"/>
    </source>
</evidence>
<keyword evidence="8" id="KW-0732">Signal</keyword>
<dbReference type="Proteomes" id="UP001209878">
    <property type="component" value="Unassembled WGS sequence"/>
</dbReference>
<comment type="similarity">
    <text evidence="2">Belongs to the fucolectin family.</text>
</comment>
<keyword evidence="6" id="KW-0106">Calcium</keyword>
<evidence type="ECO:0000259" key="9">
    <source>
        <dbReference type="SMART" id="SM00607"/>
    </source>
</evidence>
<evidence type="ECO:0000256" key="1">
    <source>
        <dbReference type="ARBA" id="ARBA00002219"/>
    </source>
</evidence>
<dbReference type="GO" id="GO:0046872">
    <property type="term" value="F:metal ion binding"/>
    <property type="evidence" value="ECO:0007669"/>
    <property type="project" value="UniProtKB-KW"/>
</dbReference>
<evidence type="ECO:0000256" key="4">
    <source>
        <dbReference type="ARBA" id="ARBA00022723"/>
    </source>
</evidence>
<dbReference type="InterPro" id="IPR051941">
    <property type="entry name" value="BG_Antigen-Binding_Lectin"/>
</dbReference>
<dbReference type="GO" id="GO:0010185">
    <property type="term" value="P:regulation of cellular defense response"/>
    <property type="evidence" value="ECO:0007669"/>
    <property type="project" value="UniProtKB-ARBA"/>
</dbReference>
<evidence type="ECO:0000256" key="7">
    <source>
        <dbReference type="ARBA" id="ARBA00023157"/>
    </source>
</evidence>
<dbReference type="Pfam" id="PF22633">
    <property type="entry name" value="F5_F8_type_C_2"/>
    <property type="match status" value="1"/>
</dbReference>
<comment type="function">
    <text evidence="1">Acts as a defensive agent. Recognizes blood group fucosylated oligosaccharides including A, B, H and Lewis B-type antigens. Does not recognize Lewis A antigen and has low affinity for monovalent haptens.</text>
</comment>
<feature type="signal peptide" evidence="8">
    <location>
        <begin position="1"/>
        <end position="23"/>
    </location>
</feature>
<keyword evidence="4" id="KW-0479">Metal-binding</keyword>
<dbReference type="EMBL" id="JAODUO010000429">
    <property type="protein sequence ID" value="KAK2180738.1"/>
    <property type="molecule type" value="Genomic_DNA"/>
</dbReference>
<dbReference type="PANTHER" id="PTHR45713">
    <property type="entry name" value="FTP DOMAIN-CONTAINING PROTEIN"/>
    <property type="match status" value="1"/>
</dbReference>
<comment type="caution">
    <text evidence="10">The sequence shown here is derived from an EMBL/GenBank/DDBJ whole genome shotgun (WGS) entry which is preliminary data.</text>
</comment>
<evidence type="ECO:0000313" key="10">
    <source>
        <dbReference type="EMBL" id="KAK2180738.1"/>
    </source>
</evidence>
<feature type="chain" id="PRO_5042136885" description="Fucolectin tachylectin-4 pentraxin-1 domain-containing protein" evidence="8">
    <location>
        <begin position="24"/>
        <end position="247"/>
    </location>
</feature>
<evidence type="ECO:0000256" key="5">
    <source>
        <dbReference type="ARBA" id="ARBA00022734"/>
    </source>
</evidence>
<dbReference type="PANTHER" id="PTHR45713:SF6">
    <property type="entry name" value="F5_8 TYPE C DOMAIN-CONTAINING PROTEIN"/>
    <property type="match status" value="1"/>
</dbReference>
<keyword evidence="5" id="KW-0430">Lectin</keyword>
<evidence type="ECO:0000313" key="11">
    <source>
        <dbReference type="Proteomes" id="UP001209878"/>
    </source>
</evidence>
<evidence type="ECO:0000256" key="2">
    <source>
        <dbReference type="ARBA" id="ARBA00010147"/>
    </source>
</evidence>
<protein>
    <recommendedName>
        <fullName evidence="9">Fucolectin tachylectin-4 pentraxin-1 domain-containing protein</fullName>
    </recommendedName>
</protein>
<proteinExistence type="inferred from homology"/>
<keyword evidence="11" id="KW-1185">Reference proteome</keyword>
<accession>A0AAD9KZV1</accession>
<evidence type="ECO:0000256" key="6">
    <source>
        <dbReference type="ARBA" id="ARBA00022837"/>
    </source>
</evidence>
<name>A0AAD9KZV1_RIDPI</name>
<dbReference type="InterPro" id="IPR008979">
    <property type="entry name" value="Galactose-bd-like_sf"/>
</dbReference>
<gene>
    <name evidence="10" type="ORF">NP493_429g02000</name>
</gene>
<dbReference type="SMART" id="SM00607">
    <property type="entry name" value="FTP"/>
    <property type="match status" value="1"/>
</dbReference>
<dbReference type="Gene3D" id="2.60.120.260">
    <property type="entry name" value="Galactose-binding domain-like"/>
    <property type="match status" value="1"/>
</dbReference>
<comment type="subunit">
    <text evidence="3">Homotrimer.</text>
</comment>
<dbReference type="InterPro" id="IPR006585">
    <property type="entry name" value="FTP1"/>
</dbReference>
<dbReference type="AlphaFoldDB" id="A0AAD9KZV1"/>
<feature type="domain" description="Fucolectin tachylectin-4 pentraxin-1" evidence="9">
    <location>
        <begin position="25"/>
        <end position="178"/>
    </location>
</feature>
<dbReference type="GO" id="GO:0042806">
    <property type="term" value="F:fucose binding"/>
    <property type="evidence" value="ECO:0007669"/>
    <property type="project" value="UniProtKB-ARBA"/>
</dbReference>
<reference evidence="10" key="1">
    <citation type="journal article" date="2023" name="Mol. Biol. Evol.">
        <title>Third-Generation Sequencing Reveals the Adaptive Role of the Epigenome in Three Deep-Sea Polychaetes.</title>
        <authorList>
            <person name="Perez M."/>
            <person name="Aroh O."/>
            <person name="Sun Y."/>
            <person name="Lan Y."/>
            <person name="Juniper S.K."/>
            <person name="Young C.R."/>
            <person name="Angers B."/>
            <person name="Qian P.Y."/>
        </authorList>
    </citation>
    <scope>NUCLEOTIDE SEQUENCE</scope>
    <source>
        <strain evidence="10">R07B-5</strain>
    </source>
</reference>
<organism evidence="10 11">
    <name type="scientific">Ridgeia piscesae</name>
    <name type="common">Tubeworm</name>
    <dbReference type="NCBI Taxonomy" id="27915"/>
    <lineage>
        <taxon>Eukaryota</taxon>
        <taxon>Metazoa</taxon>
        <taxon>Spiralia</taxon>
        <taxon>Lophotrochozoa</taxon>
        <taxon>Annelida</taxon>
        <taxon>Polychaeta</taxon>
        <taxon>Sedentaria</taxon>
        <taxon>Canalipalpata</taxon>
        <taxon>Sabellida</taxon>
        <taxon>Siboglinidae</taxon>
        <taxon>Ridgeia</taxon>
    </lineage>
</organism>